<gene>
    <name evidence="2" type="ORF">HPB51_006482</name>
</gene>
<dbReference type="VEuPathDB" id="VectorBase:LOC119165606"/>
<feature type="transmembrane region" description="Helical" evidence="1">
    <location>
        <begin position="6"/>
        <end position="34"/>
    </location>
</feature>
<comment type="caution">
    <text evidence="2">The sequence shown here is derived from an EMBL/GenBank/DDBJ whole genome shotgun (WGS) entry which is preliminary data.</text>
</comment>
<keyword evidence="1" id="KW-0812">Transmembrane</keyword>
<evidence type="ECO:0000313" key="2">
    <source>
        <dbReference type="EMBL" id="KAH8030050.1"/>
    </source>
</evidence>
<protein>
    <submittedName>
        <fullName evidence="2">Uncharacterized protein</fullName>
    </submittedName>
</protein>
<dbReference type="OrthoDB" id="6512136at2759"/>
<dbReference type="Proteomes" id="UP000821866">
    <property type="component" value="Chromosome 3"/>
</dbReference>
<keyword evidence="1" id="KW-0472">Membrane</keyword>
<dbReference type="OMA" id="ICRFTET"/>
<keyword evidence="1" id="KW-1133">Transmembrane helix</keyword>
<sequence length="217" mass="23242">MRSRTIVSLFLLGIFVLSIVAAVAILFGPTLWFASSPAKCDKAAKMKLPSPHTDAMGVAPKDEGAANPVSSPFRHMARPDVVTDTGVTLAQPRHVAKPTRFHVVLLMLGLLVLWVLRTTGLLLPGLAAVAALGALMVPLGQRQASTETGGGPSCGLSAICRFTETARNNVHLRMELAGLPAPYMKHVGRIFALLENVNCDRIEQTCSRVSFSDFLPF</sequence>
<accession>A0A9J6E713</accession>
<feature type="transmembrane region" description="Helical" evidence="1">
    <location>
        <begin position="122"/>
        <end position="139"/>
    </location>
</feature>
<evidence type="ECO:0000313" key="3">
    <source>
        <dbReference type="Proteomes" id="UP000821866"/>
    </source>
</evidence>
<organism evidence="2 3">
    <name type="scientific">Rhipicephalus microplus</name>
    <name type="common">Cattle tick</name>
    <name type="synonym">Boophilus microplus</name>
    <dbReference type="NCBI Taxonomy" id="6941"/>
    <lineage>
        <taxon>Eukaryota</taxon>
        <taxon>Metazoa</taxon>
        <taxon>Ecdysozoa</taxon>
        <taxon>Arthropoda</taxon>
        <taxon>Chelicerata</taxon>
        <taxon>Arachnida</taxon>
        <taxon>Acari</taxon>
        <taxon>Parasitiformes</taxon>
        <taxon>Ixodida</taxon>
        <taxon>Ixodoidea</taxon>
        <taxon>Ixodidae</taxon>
        <taxon>Rhipicephalinae</taxon>
        <taxon>Rhipicephalus</taxon>
        <taxon>Boophilus</taxon>
    </lineage>
</organism>
<dbReference type="AlphaFoldDB" id="A0A9J6E713"/>
<dbReference type="EMBL" id="JABSTU010000005">
    <property type="protein sequence ID" value="KAH8030050.1"/>
    <property type="molecule type" value="Genomic_DNA"/>
</dbReference>
<name>A0A9J6E713_RHIMP</name>
<proteinExistence type="predicted"/>
<reference evidence="2" key="2">
    <citation type="submission" date="2021-09" db="EMBL/GenBank/DDBJ databases">
        <authorList>
            <person name="Jia N."/>
            <person name="Wang J."/>
            <person name="Shi W."/>
            <person name="Du L."/>
            <person name="Sun Y."/>
            <person name="Zhan W."/>
            <person name="Jiang J."/>
            <person name="Wang Q."/>
            <person name="Zhang B."/>
            <person name="Ji P."/>
            <person name="Sakyi L.B."/>
            <person name="Cui X."/>
            <person name="Yuan T."/>
            <person name="Jiang B."/>
            <person name="Yang W."/>
            <person name="Lam T.T.-Y."/>
            <person name="Chang Q."/>
            <person name="Ding S."/>
            <person name="Wang X."/>
            <person name="Zhu J."/>
            <person name="Ruan X."/>
            <person name="Zhao L."/>
            <person name="Wei J."/>
            <person name="Que T."/>
            <person name="Du C."/>
            <person name="Cheng J."/>
            <person name="Dai P."/>
            <person name="Han X."/>
            <person name="Huang E."/>
            <person name="Gao Y."/>
            <person name="Liu J."/>
            <person name="Shao H."/>
            <person name="Ye R."/>
            <person name="Li L."/>
            <person name="Wei W."/>
            <person name="Wang X."/>
            <person name="Wang C."/>
            <person name="Huo Q."/>
            <person name="Li W."/>
            <person name="Guo W."/>
            <person name="Chen H."/>
            <person name="Chen S."/>
            <person name="Zhou L."/>
            <person name="Zhou L."/>
            <person name="Ni X."/>
            <person name="Tian J."/>
            <person name="Zhou Y."/>
            <person name="Sheng Y."/>
            <person name="Liu T."/>
            <person name="Pan Y."/>
            <person name="Xia L."/>
            <person name="Li J."/>
            <person name="Zhao F."/>
            <person name="Cao W."/>
        </authorList>
    </citation>
    <scope>NUCLEOTIDE SEQUENCE</scope>
    <source>
        <strain evidence="2">Rmic-2018</strain>
        <tissue evidence="2">Larvae</tissue>
    </source>
</reference>
<reference evidence="2" key="1">
    <citation type="journal article" date="2020" name="Cell">
        <title>Large-Scale Comparative Analyses of Tick Genomes Elucidate Their Genetic Diversity and Vector Capacities.</title>
        <authorList>
            <consortium name="Tick Genome and Microbiome Consortium (TIGMIC)"/>
            <person name="Jia N."/>
            <person name="Wang J."/>
            <person name="Shi W."/>
            <person name="Du L."/>
            <person name="Sun Y."/>
            <person name="Zhan W."/>
            <person name="Jiang J.F."/>
            <person name="Wang Q."/>
            <person name="Zhang B."/>
            <person name="Ji P."/>
            <person name="Bell-Sakyi L."/>
            <person name="Cui X.M."/>
            <person name="Yuan T.T."/>
            <person name="Jiang B.G."/>
            <person name="Yang W.F."/>
            <person name="Lam T.T."/>
            <person name="Chang Q.C."/>
            <person name="Ding S.J."/>
            <person name="Wang X.J."/>
            <person name="Zhu J.G."/>
            <person name="Ruan X.D."/>
            <person name="Zhao L."/>
            <person name="Wei J.T."/>
            <person name="Ye R.Z."/>
            <person name="Que T.C."/>
            <person name="Du C.H."/>
            <person name="Zhou Y.H."/>
            <person name="Cheng J.X."/>
            <person name="Dai P.F."/>
            <person name="Guo W.B."/>
            <person name="Han X.H."/>
            <person name="Huang E.J."/>
            <person name="Li L.F."/>
            <person name="Wei W."/>
            <person name="Gao Y.C."/>
            <person name="Liu J.Z."/>
            <person name="Shao H.Z."/>
            <person name="Wang X."/>
            <person name="Wang C.C."/>
            <person name="Yang T.C."/>
            <person name="Huo Q.B."/>
            <person name="Li W."/>
            <person name="Chen H.Y."/>
            <person name="Chen S.E."/>
            <person name="Zhou L.G."/>
            <person name="Ni X.B."/>
            <person name="Tian J.H."/>
            <person name="Sheng Y."/>
            <person name="Liu T."/>
            <person name="Pan Y.S."/>
            <person name="Xia L.Y."/>
            <person name="Li J."/>
            <person name="Zhao F."/>
            <person name="Cao W.C."/>
        </authorList>
    </citation>
    <scope>NUCLEOTIDE SEQUENCE</scope>
    <source>
        <strain evidence="2">Rmic-2018</strain>
    </source>
</reference>
<keyword evidence="3" id="KW-1185">Reference proteome</keyword>
<evidence type="ECO:0000256" key="1">
    <source>
        <dbReference type="SAM" id="Phobius"/>
    </source>
</evidence>